<feature type="domain" description="C2H2-type" evidence="8">
    <location>
        <begin position="1690"/>
        <end position="1717"/>
    </location>
</feature>
<dbReference type="InterPro" id="IPR003604">
    <property type="entry name" value="Matrin/U1-like-C_Znf_C2H2"/>
</dbReference>
<dbReference type="Pfam" id="PF00096">
    <property type="entry name" value="zf-C2H2"/>
    <property type="match status" value="2"/>
</dbReference>
<feature type="region of interest" description="Disordered" evidence="7">
    <location>
        <begin position="1170"/>
        <end position="1197"/>
    </location>
</feature>
<dbReference type="GeneID" id="101994680"/>
<dbReference type="SMART" id="SM00355">
    <property type="entry name" value="ZnF_C2H2"/>
    <property type="match status" value="24"/>
</dbReference>
<gene>
    <name evidence="10" type="primary">Znf407</name>
</gene>
<feature type="domain" description="C2H2-type" evidence="8">
    <location>
        <begin position="1571"/>
        <end position="1599"/>
    </location>
</feature>
<evidence type="ECO:0000256" key="3">
    <source>
        <dbReference type="ARBA" id="ARBA00022737"/>
    </source>
</evidence>
<dbReference type="SUPFAM" id="SSF57667">
    <property type="entry name" value="beta-beta-alpha zinc fingers"/>
    <property type="match status" value="5"/>
</dbReference>
<evidence type="ECO:0000259" key="8">
    <source>
        <dbReference type="PROSITE" id="PS50157"/>
    </source>
</evidence>
<feature type="region of interest" description="Disordered" evidence="7">
    <location>
        <begin position="921"/>
        <end position="950"/>
    </location>
</feature>
<evidence type="ECO:0000313" key="10">
    <source>
        <dbReference type="RefSeq" id="XP_026639386.1"/>
    </source>
</evidence>
<keyword evidence="3" id="KW-0677">Repeat</keyword>
<feature type="region of interest" description="Disordered" evidence="7">
    <location>
        <begin position="484"/>
        <end position="504"/>
    </location>
</feature>
<feature type="region of interest" description="Disordered" evidence="7">
    <location>
        <begin position="1088"/>
        <end position="1113"/>
    </location>
</feature>
<dbReference type="PROSITE" id="PS00028">
    <property type="entry name" value="ZINC_FINGER_C2H2_1"/>
    <property type="match status" value="6"/>
</dbReference>
<dbReference type="PANTHER" id="PTHR24403:SF60">
    <property type="entry name" value="ZINC FINGER PROTEIN 407"/>
    <property type="match status" value="1"/>
</dbReference>
<feature type="compositionally biased region" description="Basic and acidic residues" evidence="7">
    <location>
        <begin position="1088"/>
        <end position="1104"/>
    </location>
</feature>
<accession>A0ABM1UBM4</accession>
<dbReference type="RefSeq" id="XP_026639386.1">
    <property type="nucleotide sequence ID" value="XM_026783585.1"/>
</dbReference>
<protein>
    <submittedName>
        <fullName evidence="10">Zinc finger protein 407</fullName>
    </submittedName>
</protein>
<keyword evidence="4 6" id="KW-0863">Zinc-finger</keyword>
<keyword evidence="9" id="KW-1185">Reference proteome</keyword>
<feature type="region of interest" description="Disordered" evidence="7">
    <location>
        <begin position="802"/>
        <end position="835"/>
    </location>
</feature>
<evidence type="ECO:0000256" key="6">
    <source>
        <dbReference type="PROSITE-ProRule" id="PRU00042"/>
    </source>
</evidence>
<name>A0ABM1UBM4_MICOH</name>
<dbReference type="Gene3D" id="3.30.160.60">
    <property type="entry name" value="Classic Zinc Finger"/>
    <property type="match status" value="12"/>
</dbReference>
<sequence>MDSENKHEHDEDEGATDTKIISSCDASCGPESDGTANASESFASKRGFSESSSSDSVAVEEERSELASKRRRIEAVGPCEIEEQGTSGLDTEEANVDSADVGQGDFSTNHSDGGRTLPSVSSPPEDFSTFDTLPLKADAEKKPAQETVSLVPERHTPFPPEEMSVSCSFGNAETVLKCRRCGRSLSSCSALEEHVECRVEQEKKCACCHCSHRAESSSPPHVHVKHTHGPQKIFSCDLCGFQCAEESLLNAHYLGKTHLRRQNLAARGGFVQILTKQPFPKKSCVMGTKNVRTKPRASKPLARNGDSKGVQSTGNNSQAFRGTLSEHSGGGSELLVKMVPSRSTSSGKEEVVEENVTFGVVQNPENQNKQLGGLVSSEGLLGKPESIQNTLQIAHISISTTSRTRSERNLLMLGNSFRRRPGTFTLKGQTKKRFNLLGINKRGTNETQRMYMKHFRTQMKPNDAQPMTEQRQMSQDVQSLCVTTSDDAEGAQDKTASHLSGSTQLGSLPVKPAPVCQVLCTCPECGHIAADKADLEIHVRRCPAREMRFCCQTCNFSSPSREDLEEHLHSNHHQQVAPALSCQCCSFVSLNEVGLRDHMKEKHDMGFFCTSCNLFLPEKDVEEHRATEMHNSLVVQPKTASSLSRDSVLPLSNLESENMEDSREESGKAAKEDPAESRVSHGTEARHSSKPQFQCKKCFYKTRSSTVLTRHIKLRHGQDYHFLCKACNLYSLSKEGMEKHIKRSKHLENAKKNNIGLSFEECIERVCIGANDRKEESHVSGSGRAEGHVGVRLQEHSCREQSLLPPKELPQSGVGTRDDELALAPAPKRGRPKGSISRTCSHCGLLASSITNLTVHIRRKHSHQYSYLCKVCKYYTVTKGDMERHCATKKHKGRVEIEANGKQSSDIIVGPEGGDLEVCKKNSPGAVTASDEQADRSAESAASPTDKPVVDCGNAVEVEAENVFHSGDGEGSRRLSDRKGQLSLDPEDLLQQNDVCSQRDVAGSGDNRCLHCEFSAHSAASLELHVKRKHTKEFEFYCMACDYYAVTRREMTRHAATEKHKMKRQSYLNSSAVEAGSSEMSKSILVPEEGHSQNPEEFKIKPDQSSDTVKPRNAADCSISDENASLDMSRVLCAPDAVEIVTEEDHSFCETLQQPLAKDKRMKPGEIVSLNTPSNHGSPGRLQADNPGDYAADCETGKENHGLLNDAYAGDPRTRCLGEGGSTSDSGGKVLDKSLSSGDLDGDRSAESTPPAGDLDGGGQSKAGCESSAEDLKDVQADPVLENKEILMNSQHEIVLEEDGPASDDTVDSNDVYETIISIDDKGQTMYSFGRFDSSIIRIKTSEDGELVDQSEEGLLAAGVRVSELPPKDCVQGLKKRKVEGSSFGESTRIRCDDCGFLADGLSGLNVHIAMKHPTKEKHFHCLLCGKSFYTESNLHQHLASAGHMRNEQASVEELPEGGATFKCVKCTEPFDSEQNLFLHIKGQHEELLREVNKYIVEDTEQINREREENQGNICKYCGKMCRSSNSMAFLAHIRTHTGSKPFKCKICHFATAQLGDARNHVKRHLGMREYKCHVCGVAFVMKKHLNTHLLGKHGVGTPKERKFTCHLCDRSFTEKWALNNHMKLHTGEKPFKCTWPTCHYSFLTASAMKDHYRTHTGEKSFLCDLCGFAGGTRHALTKHRRQHTGEKPFKCDECNFASTTQSHLTRHKRVHTGEKPYRCPWCDYRSNCAENIRKHILHTGKHEGVKMYNCPKCDYGTNVPVEFRNHLKEQHPDIENPDLAYLHAGIVSKSYECRLKGQGATFVETDSPFTAATLVEESPVKEKSLRGSKRQASPPEQVQQVIIIQGYDGEFALDASVEETAAATLQTLAMAGQVARVVHITEHGQVIATSQNGSHVGSVVPGPILPEQLADGATQVVVMGGSVESPSVDEDLSPGGAVIQQVTKQEMLSVSEAAVPPADTSSALDALLCAVTELGEVEHRAGHEEKGRPCHKDVLIQLPSQEPAHAHADTEAAETPLFQDGQESPAAMEVLTQVVRPSAIITSQERAQVAFKKMVQGVLQFAVCDTGAASQLMKDGVTQVIVNEEGAVHMVAAEGSQFIMQDTETHGLRVPAEHVDLVESEREISQIIVTEELVQAMVRESSSSFPEGATHYIVTELPPGVQEDTGVYSHTLIETASAPEILQAGAALGAEAVGASSTEQLTSMVIYTQDGSPAATVIQSQRENSELQEA</sequence>
<evidence type="ECO:0000256" key="4">
    <source>
        <dbReference type="ARBA" id="ARBA00022771"/>
    </source>
</evidence>
<evidence type="ECO:0000256" key="2">
    <source>
        <dbReference type="ARBA" id="ARBA00022723"/>
    </source>
</evidence>
<keyword evidence="5" id="KW-0862">Zinc</keyword>
<proteinExistence type="predicted"/>
<keyword evidence="2" id="KW-0479">Metal-binding</keyword>
<dbReference type="PANTHER" id="PTHR24403">
    <property type="entry name" value="ZINC FINGER PROTEIN"/>
    <property type="match status" value="1"/>
</dbReference>
<dbReference type="InterPro" id="IPR036236">
    <property type="entry name" value="Znf_C2H2_sf"/>
</dbReference>
<feature type="compositionally biased region" description="Basic and acidic residues" evidence="7">
    <location>
        <begin position="660"/>
        <end position="687"/>
    </location>
</feature>
<feature type="region of interest" description="Disordered" evidence="7">
    <location>
        <begin position="1"/>
        <end position="126"/>
    </location>
</feature>
<feature type="region of interest" description="Disordered" evidence="7">
    <location>
        <begin position="1215"/>
        <end position="1279"/>
    </location>
</feature>
<evidence type="ECO:0000256" key="5">
    <source>
        <dbReference type="ARBA" id="ARBA00022833"/>
    </source>
</evidence>
<feature type="compositionally biased region" description="Low complexity" evidence="7">
    <location>
        <begin position="41"/>
        <end position="57"/>
    </location>
</feature>
<dbReference type="InterPro" id="IPR050688">
    <property type="entry name" value="Zinc_finger/UBP_domain"/>
</dbReference>
<feature type="compositionally biased region" description="Polar residues" evidence="7">
    <location>
        <begin position="309"/>
        <end position="320"/>
    </location>
</feature>
<feature type="domain" description="C2H2-type" evidence="8">
    <location>
        <begin position="1604"/>
        <end position="1631"/>
    </location>
</feature>
<feature type="domain" description="C2H2-type" evidence="8">
    <location>
        <begin position="1462"/>
        <end position="1485"/>
    </location>
</feature>
<dbReference type="InterPro" id="IPR013087">
    <property type="entry name" value="Znf_C2H2_type"/>
</dbReference>
<feature type="domain" description="C2H2-type" evidence="8">
    <location>
        <begin position="1420"/>
        <end position="1449"/>
    </location>
</feature>
<evidence type="ECO:0000256" key="7">
    <source>
        <dbReference type="SAM" id="MobiDB-lite"/>
    </source>
</evidence>
<feature type="region of interest" description="Disordered" evidence="7">
    <location>
        <begin position="288"/>
        <end position="332"/>
    </location>
</feature>
<feature type="compositionally biased region" description="Basic and acidic residues" evidence="7">
    <location>
        <begin position="1270"/>
        <end position="1279"/>
    </location>
</feature>
<feature type="domain" description="C2H2-type" evidence="8">
    <location>
        <begin position="1662"/>
        <end position="1689"/>
    </location>
</feature>
<evidence type="ECO:0000256" key="1">
    <source>
        <dbReference type="ARBA" id="ARBA00004123"/>
    </source>
</evidence>
<evidence type="ECO:0000313" key="9">
    <source>
        <dbReference type="Proteomes" id="UP000694915"/>
    </source>
</evidence>
<dbReference type="PROSITE" id="PS50157">
    <property type="entry name" value="ZINC_FINGER_C2H2_2"/>
    <property type="match status" value="7"/>
</dbReference>
<organism evidence="9 10">
    <name type="scientific">Microtus ochrogaster</name>
    <name type="common">Prairie vole</name>
    <dbReference type="NCBI Taxonomy" id="79684"/>
    <lineage>
        <taxon>Eukaryota</taxon>
        <taxon>Metazoa</taxon>
        <taxon>Chordata</taxon>
        <taxon>Craniata</taxon>
        <taxon>Vertebrata</taxon>
        <taxon>Euteleostomi</taxon>
        <taxon>Mammalia</taxon>
        <taxon>Eutheria</taxon>
        <taxon>Euarchontoglires</taxon>
        <taxon>Glires</taxon>
        <taxon>Rodentia</taxon>
        <taxon>Myomorpha</taxon>
        <taxon>Muroidea</taxon>
        <taxon>Cricetidae</taxon>
        <taxon>Arvicolinae</taxon>
        <taxon>Microtus</taxon>
    </lineage>
</organism>
<reference evidence="10" key="1">
    <citation type="submission" date="2025-08" db="UniProtKB">
        <authorList>
            <consortium name="RefSeq"/>
        </authorList>
    </citation>
    <scope>IDENTIFICATION</scope>
</reference>
<comment type="subcellular location">
    <subcellularLocation>
        <location evidence="1">Nucleus</location>
    </subcellularLocation>
</comment>
<dbReference type="SMART" id="SM00451">
    <property type="entry name" value="ZnF_U1"/>
    <property type="match status" value="7"/>
</dbReference>
<feature type="domain" description="C2H2-type" evidence="8">
    <location>
        <begin position="1632"/>
        <end position="1661"/>
    </location>
</feature>
<feature type="region of interest" description="Disordered" evidence="7">
    <location>
        <begin position="644"/>
        <end position="688"/>
    </location>
</feature>
<dbReference type="Proteomes" id="UP000694915">
    <property type="component" value="Chromosome 18"/>
</dbReference>